<keyword evidence="5 7" id="KW-0573">Peptidoglycan synthesis</keyword>
<evidence type="ECO:0000256" key="7">
    <source>
        <dbReference type="PROSITE-ProRule" id="PRU01373"/>
    </source>
</evidence>
<name>A0A2A5CCA1_9GAMM</name>
<dbReference type="InterPro" id="IPR005490">
    <property type="entry name" value="LD_TPept_cat_dom"/>
</dbReference>
<dbReference type="InterPro" id="IPR032710">
    <property type="entry name" value="NTF2-like_dom_sf"/>
</dbReference>
<evidence type="ECO:0000259" key="9">
    <source>
        <dbReference type="PROSITE" id="PS52029"/>
    </source>
</evidence>
<proteinExistence type="inferred from homology"/>
<dbReference type="PANTHER" id="PTHR36699">
    <property type="entry name" value="LD-TRANSPEPTIDASE"/>
    <property type="match status" value="1"/>
</dbReference>
<evidence type="ECO:0000256" key="4">
    <source>
        <dbReference type="ARBA" id="ARBA00022960"/>
    </source>
</evidence>
<evidence type="ECO:0000313" key="11">
    <source>
        <dbReference type="Proteomes" id="UP000228987"/>
    </source>
</evidence>
<dbReference type="EMBL" id="NVWI01000005">
    <property type="protein sequence ID" value="PCJ41514.1"/>
    <property type="molecule type" value="Genomic_DNA"/>
</dbReference>
<dbReference type="SUPFAM" id="SSF141523">
    <property type="entry name" value="L,D-transpeptidase catalytic domain-like"/>
    <property type="match status" value="1"/>
</dbReference>
<dbReference type="InterPro" id="IPR038063">
    <property type="entry name" value="Transpep_catalytic_dom"/>
</dbReference>
<evidence type="ECO:0000256" key="2">
    <source>
        <dbReference type="ARBA" id="ARBA00005992"/>
    </source>
</evidence>
<dbReference type="GO" id="GO:0071555">
    <property type="term" value="P:cell wall organization"/>
    <property type="evidence" value="ECO:0007669"/>
    <property type="project" value="UniProtKB-UniRule"/>
</dbReference>
<evidence type="ECO:0000256" key="1">
    <source>
        <dbReference type="ARBA" id="ARBA00004752"/>
    </source>
</evidence>
<comment type="caution">
    <text evidence="10">The sequence shown here is derived from an EMBL/GenBank/DDBJ whole genome shotgun (WGS) entry which is preliminary data.</text>
</comment>
<evidence type="ECO:0000256" key="3">
    <source>
        <dbReference type="ARBA" id="ARBA00022679"/>
    </source>
</evidence>
<evidence type="ECO:0000256" key="5">
    <source>
        <dbReference type="ARBA" id="ARBA00022984"/>
    </source>
</evidence>
<evidence type="ECO:0000256" key="8">
    <source>
        <dbReference type="SAM" id="SignalP"/>
    </source>
</evidence>
<dbReference type="GO" id="GO:0008360">
    <property type="term" value="P:regulation of cell shape"/>
    <property type="evidence" value="ECO:0007669"/>
    <property type="project" value="UniProtKB-UniRule"/>
</dbReference>
<dbReference type="GO" id="GO:0016740">
    <property type="term" value="F:transferase activity"/>
    <property type="evidence" value="ECO:0007669"/>
    <property type="project" value="UniProtKB-KW"/>
</dbReference>
<dbReference type="Pfam" id="PF24125">
    <property type="entry name" value="Cds6_C"/>
    <property type="match status" value="1"/>
</dbReference>
<dbReference type="GO" id="GO:0004180">
    <property type="term" value="F:carboxypeptidase activity"/>
    <property type="evidence" value="ECO:0007669"/>
    <property type="project" value="UniProtKB-ARBA"/>
</dbReference>
<dbReference type="Gene3D" id="2.40.440.10">
    <property type="entry name" value="L,D-transpeptidase catalytic domain-like"/>
    <property type="match status" value="1"/>
</dbReference>
<feature type="domain" description="L,D-TPase catalytic" evidence="9">
    <location>
        <begin position="76"/>
        <end position="212"/>
    </location>
</feature>
<evidence type="ECO:0000256" key="6">
    <source>
        <dbReference type="ARBA" id="ARBA00023316"/>
    </source>
</evidence>
<gene>
    <name evidence="10" type="ORF">COA71_08125</name>
</gene>
<keyword evidence="4 7" id="KW-0133">Cell shape</keyword>
<dbReference type="PANTHER" id="PTHR36699:SF1">
    <property type="entry name" value="L,D-TRANSPEPTIDASE YAFK-RELATED"/>
    <property type="match status" value="1"/>
</dbReference>
<dbReference type="UniPathway" id="UPA00219"/>
<comment type="similarity">
    <text evidence="2">Belongs to the YkuD family.</text>
</comment>
<keyword evidence="3" id="KW-0808">Transferase</keyword>
<evidence type="ECO:0000313" key="10">
    <source>
        <dbReference type="EMBL" id="PCJ41514.1"/>
    </source>
</evidence>
<keyword evidence="8" id="KW-0732">Signal</keyword>
<feature type="active site" description="Proton donor/acceptor" evidence="7">
    <location>
        <position position="170"/>
    </location>
</feature>
<dbReference type="SUPFAM" id="SSF54427">
    <property type="entry name" value="NTF2-like"/>
    <property type="match status" value="1"/>
</dbReference>
<dbReference type="PROSITE" id="PS52029">
    <property type="entry name" value="LD_TPASE"/>
    <property type="match status" value="1"/>
</dbReference>
<reference evidence="11" key="1">
    <citation type="submission" date="2017-08" db="EMBL/GenBank/DDBJ databases">
        <title>A dynamic microbial community with high functional redundancy inhabits the cold, oxic subseafloor aquifer.</title>
        <authorList>
            <person name="Tully B.J."/>
            <person name="Wheat C.G."/>
            <person name="Glazer B.T."/>
            <person name="Huber J.A."/>
        </authorList>
    </citation>
    <scope>NUCLEOTIDE SEQUENCE [LARGE SCALE GENOMIC DNA]</scope>
</reference>
<dbReference type="GO" id="GO:0009252">
    <property type="term" value="P:peptidoglycan biosynthetic process"/>
    <property type="evidence" value="ECO:0007669"/>
    <property type="project" value="UniProtKB-UniPathway"/>
</dbReference>
<dbReference type="Pfam" id="PF03734">
    <property type="entry name" value="YkuD"/>
    <property type="match status" value="1"/>
</dbReference>
<sequence length="339" mass="38767">MKTVVFKNLLRSSFLGFVLMLPNSLLGQAGSSSPIIFESPQAFFASVSDNLNSSSSIQGIPMKPQGFLKIPQDEQFVFWVALESGRLKVLEQLENGGFIVRQIIPVSIGSNGYDKQIEGDKRTPIGVYHFTSFLNDDQLMDYYGLGAYPINYPNAIDLLNGKTGSGIWLHGLPKNVSERPLLDSDGCIVIDNNSLLQMTRYIQTGRTPVILSQADLQWQPVNQEDARAESLSQALDAWRRDWESKDSRRYLSWYAEDFSDLVRDLSQWSVYKRRVNAAKSFIDLEFSDISFISDPQQPEIVIVRYYQTYQSSNYNWRGWKQQLWRQHGSDWQIIYEGNA</sequence>
<comment type="pathway">
    <text evidence="1 7">Cell wall biogenesis; peptidoglycan biosynthesis.</text>
</comment>
<feature type="signal peptide" evidence="8">
    <location>
        <begin position="1"/>
        <end position="27"/>
    </location>
</feature>
<protein>
    <recommendedName>
        <fullName evidence="9">L,D-TPase catalytic domain-containing protein</fullName>
    </recommendedName>
</protein>
<feature type="active site" description="Nucleophile" evidence="7">
    <location>
        <position position="187"/>
    </location>
</feature>
<accession>A0A2A5CCA1</accession>
<feature type="chain" id="PRO_5012404683" description="L,D-TPase catalytic domain-containing protein" evidence="8">
    <location>
        <begin position="28"/>
        <end position="339"/>
    </location>
</feature>
<dbReference type="CDD" id="cd16913">
    <property type="entry name" value="YkuD_like"/>
    <property type="match status" value="1"/>
</dbReference>
<dbReference type="InterPro" id="IPR056203">
    <property type="entry name" value="Cds6_C"/>
</dbReference>
<dbReference type="Proteomes" id="UP000228987">
    <property type="component" value="Unassembled WGS sequence"/>
</dbReference>
<dbReference type="AlphaFoldDB" id="A0A2A5CCA1"/>
<organism evidence="10 11">
    <name type="scientific">SAR86 cluster bacterium</name>
    <dbReference type="NCBI Taxonomy" id="2030880"/>
    <lineage>
        <taxon>Bacteria</taxon>
        <taxon>Pseudomonadati</taxon>
        <taxon>Pseudomonadota</taxon>
        <taxon>Gammaproteobacteria</taxon>
        <taxon>SAR86 cluster</taxon>
    </lineage>
</organism>
<keyword evidence="6 7" id="KW-0961">Cell wall biogenesis/degradation</keyword>